<evidence type="ECO:0000256" key="4">
    <source>
        <dbReference type="ARBA" id="ARBA00022622"/>
    </source>
</evidence>
<feature type="chain" id="PRO_5035815701" description="Bifunctional inhibitor/plant lipid transfer protein/seed storage helical domain-containing protein" evidence="10">
    <location>
        <begin position="32"/>
        <end position="163"/>
    </location>
</feature>
<evidence type="ECO:0000259" key="11">
    <source>
        <dbReference type="Pfam" id="PF14368"/>
    </source>
</evidence>
<feature type="transmembrane region" description="Helical" evidence="9">
    <location>
        <begin position="141"/>
        <end position="162"/>
    </location>
</feature>
<name>A0A8T0CJZ1_CORYI</name>
<organism evidence="12 13">
    <name type="scientific">Corymbia citriodora subsp. variegata</name>
    <dbReference type="NCBI Taxonomy" id="360336"/>
    <lineage>
        <taxon>Eukaryota</taxon>
        <taxon>Viridiplantae</taxon>
        <taxon>Streptophyta</taxon>
        <taxon>Embryophyta</taxon>
        <taxon>Tracheophyta</taxon>
        <taxon>Spermatophyta</taxon>
        <taxon>Magnoliopsida</taxon>
        <taxon>eudicotyledons</taxon>
        <taxon>Gunneridae</taxon>
        <taxon>Pentapetalae</taxon>
        <taxon>rosids</taxon>
        <taxon>malvids</taxon>
        <taxon>Myrtales</taxon>
        <taxon>Myrtaceae</taxon>
        <taxon>Myrtoideae</taxon>
        <taxon>Eucalypteae</taxon>
        <taxon>Corymbia</taxon>
    </lineage>
</organism>
<comment type="subcellular location">
    <subcellularLocation>
        <location evidence="1">Cell membrane</location>
        <topology evidence="1">Lipid-anchor</topology>
        <topology evidence="1">GPI-anchor</topology>
    </subcellularLocation>
</comment>
<dbReference type="EMBL" id="MU091253">
    <property type="protein sequence ID" value="KAF7847112.1"/>
    <property type="molecule type" value="Genomic_DNA"/>
</dbReference>
<evidence type="ECO:0000256" key="6">
    <source>
        <dbReference type="ARBA" id="ARBA00023157"/>
    </source>
</evidence>
<proteinExistence type="inferred from homology"/>
<evidence type="ECO:0000256" key="9">
    <source>
        <dbReference type="SAM" id="Phobius"/>
    </source>
</evidence>
<evidence type="ECO:0000256" key="2">
    <source>
        <dbReference type="ARBA" id="ARBA00009748"/>
    </source>
</evidence>
<dbReference type="GO" id="GO:0005886">
    <property type="term" value="C:plasma membrane"/>
    <property type="evidence" value="ECO:0007669"/>
    <property type="project" value="UniProtKB-SubCell"/>
</dbReference>
<comment type="similarity">
    <text evidence="2">Belongs to the plant LTP family.</text>
</comment>
<keyword evidence="3" id="KW-1003">Cell membrane</keyword>
<keyword evidence="8" id="KW-0449">Lipoprotein</keyword>
<sequence>MASEGDKMMTGPSRVMALVATVAALCGGAAAQSGCFSSLVGLVPCLSFLAKNSSATSSWCCSQVASVVQSQPQCLSMFGREAQLFLNGSEPSLNVILNQTISMCRAGSPKSSPSDLSGGSVEVPPADGYSTGHGVAKMPPLPLAVLSVLMAMVTFGYVPILAI</sequence>
<reference evidence="12" key="1">
    <citation type="submission" date="2020-05" db="EMBL/GenBank/DDBJ databases">
        <title>WGS assembly of Corymbia citriodora subspecies variegata.</title>
        <authorList>
            <person name="Barry K."/>
            <person name="Hundley H."/>
            <person name="Shu S."/>
            <person name="Jenkins J."/>
            <person name="Grimwood J."/>
            <person name="Baten A."/>
        </authorList>
    </citation>
    <scope>NUCLEOTIDE SEQUENCE</scope>
    <source>
        <strain evidence="12">CV2-018</strain>
    </source>
</reference>
<evidence type="ECO:0000256" key="10">
    <source>
        <dbReference type="SAM" id="SignalP"/>
    </source>
</evidence>
<keyword evidence="4" id="KW-0336">GPI-anchor</keyword>
<dbReference type="OrthoDB" id="911994at2759"/>
<evidence type="ECO:0000256" key="7">
    <source>
        <dbReference type="ARBA" id="ARBA00023180"/>
    </source>
</evidence>
<dbReference type="Gramene" id="rna-gnl|WGS:JABURB|Cocit.L3351.1">
    <property type="protein sequence ID" value="cds-KAF7847112.1"/>
    <property type="gene ID" value="gene-BT93_L3351"/>
</dbReference>
<comment type="caution">
    <text evidence="12">The sequence shown here is derived from an EMBL/GenBank/DDBJ whole genome shotgun (WGS) entry which is preliminary data.</text>
</comment>
<dbReference type="AlphaFoldDB" id="A0A8T0CJZ1"/>
<evidence type="ECO:0000256" key="3">
    <source>
        <dbReference type="ARBA" id="ARBA00022475"/>
    </source>
</evidence>
<keyword evidence="9" id="KW-0812">Transmembrane</keyword>
<protein>
    <recommendedName>
        <fullName evidence="11">Bifunctional inhibitor/plant lipid transfer protein/seed storage helical domain-containing protein</fullName>
    </recommendedName>
</protein>
<evidence type="ECO:0000256" key="5">
    <source>
        <dbReference type="ARBA" id="ARBA00022729"/>
    </source>
</evidence>
<keyword evidence="13" id="KW-1185">Reference proteome</keyword>
<feature type="signal peptide" evidence="10">
    <location>
        <begin position="1"/>
        <end position="31"/>
    </location>
</feature>
<evidence type="ECO:0000313" key="13">
    <source>
        <dbReference type="Proteomes" id="UP000806378"/>
    </source>
</evidence>
<dbReference type="InterPro" id="IPR036312">
    <property type="entry name" value="Bifun_inhib/LTP/seed_sf"/>
</dbReference>
<dbReference type="PANTHER" id="PTHR33044">
    <property type="entry name" value="BIFUNCTIONAL INHIBITOR/LIPID-TRANSFER PROTEIN/SEED STORAGE 2S ALBUMIN SUPERFAMILY PROTEIN-RELATED"/>
    <property type="match status" value="1"/>
</dbReference>
<keyword evidence="6" id="KW-1015">Disulfide bond</keyword>
<keyword evidence="9" id="KW-0472">Membrane</keyword>
<evidence type="ECO:0000313" key="12">
    <source>
        <dbReference type="EMBL" id="KAF7847112.1"/>
    </source>
</evidence>
<keyword evidence="9" id="KW-1133">Transmembrane helix</keyword>
<gene>
    <name evidence="12" type="ORF">BT93_L3351</name>
</gene>
<evidence type="ECO:0000256" key="1">
    <source>
        <dbReference type="ARBA" id="ARBA00004609"/>
    </source>
</evidence>
<evidence type="ECO:0000256" key="8">
    <source>
        <dbReference type="ARBA" id="ARBA00023288"/>
    </source>
</evidence>
<dbReference type="GO" id="GO:0098552">
    <property type="term" value="C:side of membrane"/>
    <property type="evidence" value="ECO:0007669"/>
    <property type="project" value="UniProtKB-KW"/>
</dbReference>
<dbReference type="SUPFAM" id="SSF47699">
    <property type="entry name" value="Bifunctional inhibitor/lipid-transfer protein/seed storage 2S albumin"/>
    <property type="match status" value="1"/>
</dbReference>
<dbReference type="Pfam" id="PF14368">
    <property type="entry name" value="LTP_2"/>
    <property type="match status" value="1"/>
</dbReference>
<accession>A0A8T0CJZ1</accession>
<feature type="domain" description="Bifunctional inhibitor/plant lipid transfer protein/seed storage helical" evidence="11">
    <location>
        <begin position="16"/>
        <end position="76"/>
    </location>
</feature>
<dbReference type="Gene3D" id="1.10.110.10">
    <property type="entry name" value="Plant lipid-transfer and hydrophobic proteins"/>
    <property type="match status" value="1"/>
</dbReference>
<dbReference type="Proteomes" id="UP000806378">
    <property type="component" value="Unassembled WGS sequence"/>
</dbReference>
<dbReference type="InterPro" id="IPR043325">
    <property type="entry name" value="LTSS"/>
</dbReference>
<dbReference type="CDD" id="cd00010">
    <property type="entry name" value="AAI_LTSS"/>
    <property type="match status" value="1"/>
</dbReference>
<dbReference type="InterPro" id="IPR016140">
    <property type="entry name" value="Bifunc_inhib/LTP/seed_store"/>
</dbReference>
<keyword evidence="7" id="KW-0325">Glycoprotein</keyword>
<keyword evidence="5 10" id="KW-0732">Signal</keyword>